<proteinExistence type="inferred from homology"/>
<comment type="pathway">
    <text evidence="2">Protein modification; protein glycosylation.</text>
</comment>
<feature type="transmembrane region" description="Helical" evidence="16">
    <location>
        <begin position="764"/>
        <end position="786"/>
    </location>
</feature>
<evidence type="ECO:0000256" key="1">
    <source>
        <dbReference type="ARBA" id="ARBA00004477"/>
    </source>
</evidence>
<organism evidence="18 19">
    <name type="scientific">Littorina saxatilis</name>
    <dbReference type="NCBI Taxonomy" id="31220"/>
    <lineage>
        <taxon>Eukaryota</taxon>
        <taxon>Metazoa</taxon>
        <taxon>Spiralia</taxon>
        <taxon>Lophotrochozoa</taxon>
        <taxon>Mollusca</taxon>
        <taxon>Gastropoda</taxon>
        <taxon>Caenogastropoda</taxon>
        <taxon>Littorinimorpha</taxon>
        <taxon>Littorinoidea</taxon>
        <taxon>Littorinidae</taxon>
        <taxon>Littorina</taxon>
    </lineage>
</organism>
<sequence length="847" mass="95474">METAEATLRKRKVTKGCSRDDLARANTKSSQADIVRGKQGQDRFASAPLSSSRLLHNRSTSSPTTFVAESLKMKSNVARELSGGAGDCDNDRECKSVNHRDLSGAKSGLSETTKSNDKTMDSESITKHVDSCEKDAVPSSSNKTECESKRTKEEEAKDTRMYYVCLLFLTLVALYMRLYNIEVPDHVCWDETHFGKMGSWYINRTFFFDVHPPLGKMMVGLAGYLTGYNGSFPFAKPGDEYGDTNYVGMRVFCALLGAALVPMAYQCVYLLTQSLVASIFAASFILFDTGTSTLSRYILLDPPLLFFIMAATYCNLKFLSFRDRPFSISWWLWMALTGLSLSGAIGVKFVGLFVVLLVGLWTAGDLCCLLSDVSLSLSQVAKHLCARALCLIVVPVVCYVCYFYVHFKVLNHSGNGDGFFSSAFQSQLIGNRLYNVSMPQHVAFGSLITLKQRRTGGAYLHSHPHLYPEEVGPRQQQVTTYSHKDENNVWKLKPADRDVDGDEPVVLVKNGDLIRLEHVSTRRNLHSHKEPAPLSKRHFQLSGYGVNGSGDANDVWLVEIVGAPQGAPVQTVRSQIRLVHYYVRCALFSHDKKLPKWGWEQLEATCNTNTRDQRSRWNVEEVRDARLPNVSFELYSPSFVEKFLESHAVMTQGNSGLKPKEGEITSRPWQWPINYRGQIFSGKDHRVYLLGNPVLFWAALVLKGIFLICCTVHAVKKKRNVRMHPAIADYSDKMFGVAWWLLLGWGLHYLPFWGMSRVLYFHHYFPAFLFSAMFCGVMLDYLVTQLCLSVPDGLSKSAFFWCLGLFMGCMVYSFYLFHPLTYGMHGNAPSAEGGMMYGLRWLESWDF</sequence>
<dbReference type="EC" id="2.4.1.109" evidence="4"/>
<feature type="transmembrane region" description="Helical" evidence="16">
    <location>
        <begin position="798"/>
        <end position="817"/>
    </location>
</feature>
<evidence type="ECO:0000256" key="10">
    <source>
        <dbReference type="ARBA" id="ARBA00022989"/>
    </source>
</evidence>
<feature type="transmembrane region" description="Helical" evidence="16">
    <location>
        <begin position="384"/>
        <end position="405"/>
    </location>
</feature>
<feature type="transmembrane region" description="Helical" evidence="16">
    <location>
        <begin position="353"/>
        <end position="372"/>
    </location>
</feature>
<comment type="similarity">
    <text evidence="3">Belongs to the glycosyltransferase 39 family.</text>
</comment>
<feature type="transmembrane region" description="Helical" evidence="16">
    <location>
        <begin position="299"/>
        <end position="316"/>
    </location>
</feature>
<dbReference type="EMBL" id="JBAMIC010000008">
    <property type="protein sequence ID" value="KAK7103260.1"/>
    <property type="molecule type" value="Genomic_DNA"/>
</dbReference>
<feature type="compositionally biased region" description="Basic and acidic residues" evidence="15">
    <location>
        <begin position="114"/>
        <end position="136"/>
    </location>
</feature>
<dbReference type="PROSITE" id="PS50919">
    <property type="entry name" value="MIR"/>
    <property type="match status" value="3"/>
</dbReference>
<keyword evidence="11 16" id="KW-0472">Membrane</keyword>
<keyword evidence="19" id="KW-1185">Reference proteome</keyword>
<evidence type="ECO:0000256" key="16">
    <source>
        <dbReference type="SAM" id="Phobius"/>
    </source>
</evidence>
<feature type="transmembrane region" description="Helical" evidence="16">
    <location>
        <begin position="161"/>
        <end position="179"/>
    </location>
</feature>
<evidence type="ECO:0000313" key="18">
    <source>
        <dbReference type="EMBL" id="KAK7103260.1"/>
    </source>
</evidence>
<dbReference type="InterPro" id="IPR003342">
    <property type="entry name" value="ArnT-like_N"/>
</dbReference>
<feature type="transmembrane region" description="Helical" evidence="16">
    <location>
        <begin position="694"/>
        <end position="715"/>
    </location>
</feature>
<gene>
    <name evidence="18" type="ORF">V1264_018198</name>
</gene>
<dbReference type="InterPro" id="IPR016093">
    <property type="entry name" value="MIR_motif"/>
</dbReference>
<evidence type="ECO:0000256" key="2">
    <source>
        <dbReference type="ARBA" id="ARBA00004922"/>
    </source>
</evidence>
<dbReference type="InterPro" id="IPR027005">
    <property type="entry name" value="PMT-like"/>
</dbReference>
<keyword evidence="10 16" id="KW-1133">Transmembrane helix</keyword>
<protein>
    <recommendedName>
        <fullName evidence="12">Protein O-mannosyl-transferase 2</fullName>
        <ecNumber evidence="4">2.4.1.109</ecNumber>
    </recommendedName>
</protein>
<evidence type="ECO:0000256" key="5">
    <source>
        <dbReference type="ARBA" id="ARBA00022676"/>
    </source>
</evidence>
<dbReference type="PANTHER" id="PTHR10050:SF46">
    <property type="entry name" value="PROTEIN O-MANNOSYL-TRANSFERASE 2"/>
    <property type="match status" value="1"/>
</dbReference>
<feature type="transmembrane region" description="Helical" evidence="16">
    <location>
        <begin position="328"/>
        <end position="347"/>
    </location>
</feature>
<evidence type="ECO:0000256" key="4">
    <source>
        <dbReference type="ARBA" id="ARBA00012839"/>
    </source>
</evidence>
<evidence type="ECO:0000256" key="7">
    <source>
        <dbReference type="ARBA" id="ARBA00022692"/>
    </source>
</evidence>
<dbReference type="AlphaFoldDB" id="A0AAN9BC71"/>
<name>A0AAN9BC71_9CAEN</name>
<comment type="catalytic activity">
    <reaction evidence="13">
        <text>a di-trans,poly-cis-dolichyl beta-D-mannosyl phosphate + L-threonyl-[protein] = 3-O-(alpha-D-mannosyl)-L-threonyl-[protein] + a di-trans,poly-cis-dolichyl phosphate + H(+)</text>
        <dbReference type="Rhea" id="RHEA:53396"/>
        <dbReference type="Rhea" id="RHEA-COMP:11060"/>
        <dbReference type="Rhea" id="RHEA-COMP:13547"/>
        <dbReference type="Rhea" id="RHEA-COMP:19498"/>
        <dbReference type="Rhea" id="RHEA-COMP:19501"/>
        <dbReference type="ChEBI" id="CHEBI:15378"/>
        <dbReference type="ChEBI" id="CHEBI:30013"/>
        <dbReference type="ChEBI" id="CHEBI:57683"/>
        <dbReference type="ChEBI" id="CHEBI:58211"/>
        <dbReference type="ChEBI" id="CHEBI:137323"/>
        <dbReference type="EC" id="2.4.1.109"/>
    </reaction>
</comment>
<evidence type="ECO:0000256" key="3">
    <source>
        <dbReference type="ARBA" id="ARBA00007222"/>
    </source>
</evidence>
<dbReference type="SUPFAM" id="SSF82109">
    <property type="entry name" value="MIR domain"/>
    <property type="match status" value="1"/>
</dbReference>
<dbReference type="Pfam" id="PF16192">
    <property type="entry name" value="PMT_4TMC"/>
    <property type="match status" value="1"/>
</dbReference>
<evidence type="ECO:0000256" key="12">
    <source>
        <dbReference type="ARBA" id="ARBA00039583"/>
    </source>
</evidence>
<keyword evidence="9" id="KW-0256">Endoplasmic reticulum</keyword>
<dbReference type="Gene3D" id="2.80.10.50">
    <property type="match status" value="1"/>
</dbReference>
<feature type="domain" description="MIR" evidence="17">
    <location>
        <begin position="439"/>
        <end position="495"/>
    </location>
</feature>
<dbReference type="InterPro" id="IPR036300">
    <property type="entry name" value="MIR_dom_sf"/>
</dbReference>
<keyword evidence="5" id="KW-0328">Glycosyltransferase</keyword>
<accession>A0AAN9BC71</accession>
<dbReference type="CDD" id="cd23282">
    <property type="entry name" value="beta-trefoil_MIR_POMT2"/>
    <property type="match status" value="1"/>
</dbReference>
<feature type="compositionally biased region" description="Polar residues" evidence="15">
    <location>
        <begin position="48"/>
        <end position="61"/>
    </location>
</feature>
<dbReference type="Pfam" id="PF02366">
    <property type="entry name" value="PMT"/>
    <property type="match status" value="1"/>
</dbReference>
<comment type="subcellular location">
    <subcellularLocation>
        <location evidence="1">Endoplasmic reticulum membrane</location>
        <topology evidence="1">Multi-pass membrane protein</topology>
    </subcellularLocation>
</comment>
<evidence type="ECO:0000256" key="8">
    <source>
        <dbReference type="ARBA" id="ARBA00022737"/>
    </source>
</evidence>
<keyword evidence="6" id="KW-0808">Transferase</keyword>
<feature type="region of interest" description="Disordered" evidence="15">
    <location>
        <begin position="99"/>
        <end position="152"/>
    </location>
</feature>
<feature type="transmembrane region" description="Helical" evidence="16">
    <location>
        <begin position="244"/>
        <end position="261"/>
    </location>
</feature>
<comment type="catalytic activity">
    <reaction evidence="14">
        <text>a di-trans,poly-cis-dolichyl beta-D-mannosyl phosphate + L-seryl-[protein] = 3-O-(alpha-D-mannosyl)-L-seryl-[protein] + a di-trans,poly-cis-dolichyl phosphate + H(+)</text>
        <dbReference type="Rhea" id="RHEA:17377"/>
        <dbReference type="Rhea" id="RHEA-COMP:9863"/>
        <dbReference type="Rhea" id="RHEA-COMP:13546"/>
        <dbReference type="Rhea" id="RHEA-COMP:19498"/>
        <dbReference type="Rhea" id="RHEA-COMP:19501"/>
        <dbReference type="ChEBI" id="CHEBI:15378"/>
        <dbReference type="ChEBI" id="CHEBI:29999"/>
        <dbReference type="ChEBI" id="CHEBI:57683"/>
        <dbReference type="ChEBI" id="CHEBI:58211"/>
        <dbReference type="ChEBI" id="CHEBI:137321"/>
        <dbReference type="EC" id="2.4.1.109"/>
    </reaction>
</comment>
<feature type="transmembrane region" description="Helical" evidence="16">
    <location>
        <begin position="735"/>
        <end position="752"/>
    </location>
</feature>
<dbReference type="SMART" id="SM00472">
    <property type="entry name" value="MIR"/>
    <property type="match status" value="3"/>
</dbReference>
<dbReference type="GO" id="GO:0005789">
    <property type="term" value="C:endoplasmic reticulum membrane"/>
    <property type="evidence" value="ECO:0007669"/>
    <property type="project" value="UniProtKB-SubCell"/>
</dbReference>
<evidence type="ECO:0000256" key="9">
    <source>
        <dbReference type="ARBA" id="ARBA00022824"/>
    </source>
</evidence>
<keyword evidence="7 16" id="KW-0812">Transmembrane</keyword>
<evidence type="ECO:0000256" key="14">
    <source>
        <dbReference type="ARBA" id="ARBA00045102"/>
    </source>
</evidence>
<evidence type="ECO:0000256" key="15">
    <source>
        <dbReference type="SAM" id="MobiDB-lite"/>
    </source>
</evidence>
<evidence type="ECO:0000256" key="6">
    <source>
        <dbReference type="ARBA" id="ARBA00022679"/>
    </source>
</evidence>
<feature type="region of interest" description="Disordered" evidence="15">
    <location>
        <begin position="1"/>
        <end position="61"/>
    </location>
</feature>
<comment type="caution">
    <text evidence="18">The sequence shown here is derived from an EMBL/GenBank/DDBJ whole genome shotgun (WGS) entry which is preliminary data.</text>
</comment>
<keyword evidence="8" id="KW-0677">Repeat</keyword>
<feature type="domain" description="MIR" evidence="17">
    <location>
        <begin position="505"/>
        <end position="561"/>
    </location>
</feature>
<evidence type="ECO:0000256" key="11">
    <source>
        <dbReference type="ARBA" id="ARBA00023136"/>
    </source>
</evidence>
<dbReference type="InterPro" id="IPR032421">
    <property type="entry name" value="PMT_4TMC"/>
</dbReference>
<evidence type="ECO:0000256" key="13">
    <source>
        <dbReference type="ARBA" id="ARBA00045085"/>
    </source>
</evidence>
<reference evidence="18 19" key="1">
    <citation type="submission" date="2024-02" db="EMBL/GenBank/DDBJ databases">
        <title>Chromosome-scale genome assembly of the rough periwinkle Littorina saxatilis.</title>
        <authorList>
            <person name="De Jode A."/>
            <person name="Faria R."/>
            <person name="Formenti G."/>
            <person name="Sims Y."/>
            <person name="Smith T.P."/>
            <person name="Tracey A."/>
            <person name="Wood J.M.D."/>
            <person name="Zagrodzka Z.B."/>
            <person name="Johannesson K."/>
            <person name="Butlin R.K."/>
            <person name="Leder E.H."/>
        </authorList>
    </citation>
    <scope>NUCLEOTIDE SEQUENCE [LARGE SCALE GENOMIC DNA]</scope>
    <source>
        <strain evidence="18">Snail1</strain>
        <tissue evidence="18">Muscle</tissue>
    </source>
</reference>
<evidence type="ECO:0000259" key="17">
    <source>
        <dbReference type="PROSITE" id="PS50919"/>
    </source>
</evidence>
<feature type="transmembrane region" description="Helical" evidence="16">
    <location>
        <begin position="268"/>
        <end position="287"/>
    </location>
</feature>
<feature type="domain" description="MIR" evidence="17">
    <location>
        <begin position="566"/>
        <end position="622"/>
    </location>
</feature>
<dbReference type="PANTHER" id="PTHR10050">
    <property type="entry name" value="DOLICHYL-PHOSPHATE-MANNOSE--PROTEIN MANNOSYLTRANSFERASE"/>
    <property type="match status" value="1"/>
</dbReference>
<dbReference type="Proteomes" id="UP001374579">
    <property type="component" value="Unassembled WGS sequence"/>
</dbReference>
<dbReference type="Pfam" id="PF02815">
    <property type="entry name" value="MIR"/>
    <property type="match status" value="1"/>
</dbReference>
<evidence type="ECO:0000313" key="19">
    <source>
        <dbReference type="Proteomes" id="UP001374579"/>
    </source>
</evidence>
<dbReference type="GO" id="GO:0004169">
    <property type="term" value="F:dolichyl-phosphate-mannose-protein mannosyltransferase activity"/>
    <property type="evidence" value="ECO:0007669"/>
    <property type="project" value="UniProtKB-EC"/>
</dbReference>